<feature type="domain" description="Sulfatase N-terminal" evidence="8">
    <location>
        <begin position="660"/>
        <end position="949"/>
    </location>
</feature>
<feature type="transmembrane region" description="Helical" evidence="7">
    <location>
        <begin position="83"/>
        <end position="106"/>
    </location>
</feature>
<feature type="transmembrane region" description="Helical" evidence="7">
    <location>
        <begin position="525"/>
        <end position="547"/>
    </location>
</feature>
<accession>A0ABW1UMR7</accession>
<feature type="transmembrane region" description="Helical" evidence="7">
    <location>
        <begin position="140"/>
        <end position="159"/>
    </location>
</feature>
<evidence type="ECO:0000256" key="4">
    <source>
        <dbReference type="ARBA" id="ARBA00022692"/>
    </source>
</evidence>
<dbReference type="RefSeq" id="WP_125596951.1">
    <property type="nucleotide sequence ID" value="NZ_JBHSSM010000005.1"/>
</dbReference>
<evidence type="ECO:0000256" key="2">
    <source>
        <dbReference type="ARBA" id="ARBA00004936"/>
    </source>
</evidence>
<evidence type="ECO:0000313" key="10">
    <source>
        <dbReference type="Proteomes" id="UP001596310"/>
    </source>
</evidence>
<dbReference type="CDD" id="cd16015">
    <property type="entry name" value="LTA_synthase"/>
    <property type="match status" value="1"/>
</dbReference>
<proteinExistence type="predicted"/>
<protein>
    <submittedName>
        <fullName evidence="9">LTA synthase family protein</fullName>
    </submittedName>
</protein>
<feature type="transmembrane region" description="Helical" evidence="7">
    <location>
        <begin position="559"/>
        <end position="577"/>
    </location>
</feature>
<feature type="transmembrane region" description="Helical" evidence="7">
    <location>
        <begin position="451"/>
        <end position="472"/>
    </location>
</feature>
<dbReference type="SUPFAM" id="SSF53649">
    <property type="entry name" value="Alkaline phosphatase-like"/>
    <property type="match status" value="1"/>
</dbReference>
<dbReference type="InterPro" id="IPR000917">
    <property type="entry name" value="Sulfatase_N"/>
</dbReference>
<dbReference type="EMBL" id="JBHSSM010000005">
    <property type="protein sequence ID" value="MFC6314355.1"/>
    <property type="molecule type" value="Genomic_DNA"/>
</dbReference>
<dbReference type="Pfam" id="PF00884">
    <property type="entry name" value="Sulfatase"/>
    <property type="match status" value="1"/>
</dbReference>
<evidence type="ECO:0000256" key="1">
    <source>
        <dbReference type="ARBA" id="ARBA00004651"/>
    </source>
</evidence>
<evidence type="ECO:0000256" key="6">
    <source>
        <dbReference type="ARBA" id="ARBA00023136"/>
    </source>
</evidence>
<keyword evidence="5 7" id="KW-1133">Transmembrane helix</keyword>
<keyword evidence="4 7" id="KW-0812">Transmembrane</keyword>
<reference evidence="10" key="1">
    <citation type="journal article" date="2019" name="Int. J. Syst. Evol. Microbiol.">
        <title>The Global Catalogue of Microorganisms (GCM) 10K type strain sequencing project: providing services to taxonomists for standard genome sequencing and annotation.</title>
        <authorList>
            <consortium name="The Broad Institute Genomics Platform"/>
            <consortium name="The Broad Institute Genome Sequencing Center for Infectious Disease"/>
            <person name="Wu L."/>
            <person name="Ma J."/>
        </authorList>
    </citation>
    <scope>NUCLEOTIDE SEQUENCE [LARGE SCALE GENOMIC DNA]</scope>
    <source>
        <strain evidence="10">CCM 8897</strain>
    </source>
</reference>
<sequence>MQSKKISRAIWTSLILVGLTVFYFIGFGPSGVYVYHLNQTTITLGWLAGTTLKYALTIGWIWALLWVLTTGPALYLRDSLRGWWLLWAGGLLLLFGAVASQVSFTWTNLYDQLFLISRNQFPFITGLLLYSLVQPYFRKIAGSLQVAWILGAVLCLPVVAGRDLWGFGTILTSWTAILVLGLLSEVLRQRPRLFTKLWWWLGGVGVAYLLVLVAAWINPTRGFDPNLVTKRWLAPLSPLTLITALVLAQVLQQWFRLRPAVAAKTIASKTSATTVTTSETPVPTTSAPQVGALGAAGFGARLWHRTGKLAVLIAMLGLGSSAYAKFSWQLFTGMRDWLSPLFHALWVPVAALIITLALLLCCFVLAWLLQRHQLWQWSETHGLVDLTSGLTALTHHYRQWLPQLWRKLQRPVLAGVILYVVQTGSTLAMNRSWRTVENIVRPNDSVLAKTLISNFPQMVMGTVLLLAVYWVLLSLTNRYWLSLLTVASCDILFTIANVLKIKSRNEPIIPADLAELKSFSSLIEMIGQGTFIAIIVVIVGLIGLMILIEHRSSSAHQNWRVRVVKLVLAGSFLFSLTQLHHPDSLGLALVQTMGGDTQSMNLLMHAQNNGPLLTYLNQMDIKVMTTPKDYSQATIKALIKKYQQRAAELNQTRTNNVSDQTFLFNLSESFSDPRRITGLKLNRDPIPTIERLKQTATGGQMMSFGYGGGTADMEYMSLTGISMGNFDATMRTPFTQLVTGLPSAPSIGDYFGYASALHPYQGGFYNRKAVYQKFGFNKFAFLGSQYQIYDQKKIGTSPYLSDETAYDNALRQIKAQQNGQFINLISIQNHMPFTPDYYPDHDYVVSGTGFTKANKTAIEHYTQGLAYTDAAVKKFQKQLDQLAKPVIWVFYGDHLAGLYNSSNQVQMHATDYFVYANKYAREHGAVSKLTKRTNYVGTNDFIALAFEQANAKVDPIIALLTDVQQQLPAQWEKTANSDTSAVYGTQFVDQMGNLLGYPELTKKQREIFHDYQLLQYDITAGKQYSLKLVKSAKN</sequence>
<feature type="transmembrane region" description="Helical" evidence="7">
    <location>
        <begin position="112"/>
        <end position="133"/>
    </location>
</feature>
<evidence type="ECO:0000256" key="5">
    <source>
        <dbReference type="ARBA" id="ARBA00022989"/>
    </source>
</evidence>
<comment type="caution">
    <text evidence="9">The sequence shown here is derived from an EMBL/GenBank/DDBJ whole genome shotgun (WGS) entry which is preliminary data.</text>
</comment>
<feature type="transmembrane region" description="Helical" evidence="7">
    <location>
        <begin position="309"/>
        <end position="326"/>
    </location>
</feature>
<comment type="subcellular location">
    <subcellularLocation>
        <location evidence="1">Cell membrane</location>
        <topology evidence="1">Multi-pass membrane protein</topology>
    </subcellularLocation>
</comment>
<dbReference type="PANTHER" id="PTHR47371">
    <property type="entry name" value="LIPOTEICHOIC ACID SYNTHASE"/>
    <property type="match status" value="1"/>
</dbReference>
<keyword evidence="6 7" id="KW-0472">Membrane</keyword>
<keyword evidence="3" id="KW-1003">Cell membrane</keyword>
<comment type="pathway">
    <text evidence="2">Cell wall biogenesis; lipoteichoic acid biosynthesis.</text>
</comment>
<feature type="transmembrane region" description="Helical" evidence="7">
    <location>
        <begin position="165"/>
        <end position="185"/>
    </location>
</feature>
<dbReference type="Proteomes" id="UP001596310">
    <property type="component" value="Unassembled WGS sequence"/>
</dbReference>
<feature type="transmembrane region" description="Helical" evidence="7">
    <location>
        <begin position="12"/>
        <end position="34"/>
    </location>
</feature>
<evidence type="ECO:0000256" key="3">
    <source>
        <dbReference type="ARBA" id="ARBA00022475"/>
    </source>
</evidence>
<evidence type="ECO:0000259" key="8">
    <source>
        <dbReference type="Pfam" id="PF00884"/>
    </source>
</evidence>
<gene>
    <name evidence="9" type="ORF">ACFQHW_02055</name>
</gene>
<dbReference type="InterPro" id="IPR050448">
    <property type="entry name" value="OpgB/LTA_synthase_biosynth"/>
</dbReference>
<dbReference type="InterPro" id="IPR017850">
    <property type="entry name" value="Alkaline_phosphatase_core_sf"/>
</dbReference>
<evidence type="ECO:0000256" key="7">
    <source>
        <dbReference type="SAM" id="Phobius"/>
    </source>
</evidence>
<feature type="transmembrane region" description="Helical" evidence="7">
    <location>
        <begin position="54"/>
        <end position="76"/>
    </location>
</feature>
<feature type="transmembrane region" description="Helical" evidence="7">
    <location>
        <begin position="346"/>
        <end position="369"/>
    </location>
</feature>
<feature type="transmembrane region" description="Helical" evidence="7">
    <location>
        <begin position="232"/>
        <end position="251"/>
    </location>
</feature>
<dbReference type="PANTHER" id="PTHR47371:SF3">
    <property type="entry name" value="PHOSPHOGLYCEROL TRANSFERASE I"/>
    <property type="match status" value="1"/>
</dbReference>
<name>A0ABW1UMR7_9LACO</name>
<feature type="transmembrane region" description="Helical" evidence="7">
    <location>
        <begin position="197"/>
        <end position="217"/>
    </location>
</feature>
<organism evidence="9 10">
    <name type="scientific">Lapidilactobacillus achengensis</name>
    <dbReference type="NCBI Taxonomy" id="2486000"/>
    <lineage>
        <taxon>Bacteria</taxon>
        <taxon>Bacillati</taxon>
        <taxon>Bacillota</taxon>
        <taxon>Bacilli</taxon>
        <taxon>Lactobacillales</taxon>
        <taxon>Lactobacillaceae</taxon>
        <taxon>Lapidilactobacillus</taxon>
    </lineage>
</organism>
<keyword evidence="10" id="KW-1185">Reference proteome</keyword>
<dbReference type="Gene3D" id="3.40.720.10">
    <property type="entry name" value="Alkaline Phosphatase, subunit A"/>
    <property type="match status" value="1"/>
</dbReference>
<evidence type="ECO:0000313" key="9">
    <source>
        <dbReference type="EMBL" id="MFC6314355.1"/>
    </source>
</evidence>